<keyword evidence="3" id="KW-1185">Reference proteome</keyword>
<name>A0A9W7CG76_9STRA</name>
<accession>A0A9W7CG76</accession>
<reference evidence="3" key="1">
    <citation type="journal article" date="2023" name="Commun. Biol.">
        <title>Genome analysis of Parmales, the sister group of diatoms, reveals the evolutionary specialization of diatoms from phago-mixotrophs to photoautotrophs.</title>
        <authorList>
            <person name="Ban H."/>
            <person name="Sato S."/>
            <person name="Yoshikawa S."/>
            <person name="Yamada K."/>
            <person name="Nakamura Y."/>
            <person name="Ichinomiya M."/>
            <person name="Sato N."/>
            <person name="Blanc-Mathieu R."/>
            <person name="Endo H."/>
            <person name="Kuwata A."/>
            <person name="Ogata H."/>
        </authorList>
    </citation>
    <scope>NUCLEOTIDE SEQUENCE [LARGE SCALE GENOMIC DNA]</scope>
    <source>
        <strain evidence="3">NIES 3700</strain>
    </source>
</reference>
<feature type="compositionally biased region" description="Polar residues" evidence="1">
    <location>
        <begin position="37"/>
        <end position="54"/>
    </location>
</feature>
<organism evidence="2 3">
    <name type="scientific">Triparma laevis f. longispina</name>
    <dbReference type="NCBI Taxonomy" id="1714387"/>
    <lineage>
        <taxon>Eukaryota</taxon>
        <taxon>Sar</taxon>
        <taxon>Stramenopiles</taxon>
        <taxon>Ochrophyta</taxon>
        <taxon>Bolidophyceae</taxon>
        <taxon>Parmales</taxon>
        <taxon>Triparmaceae</taxon>
        <taxon>Triparma</taxon>
    </lineage>
</organism>
<comment type="caution">
    <text evidence="2">The sequence shown here is derived from an EMBL/GenBank/DDBJ whole genome shotgun (WGS) entry which is preliminary data.</text>
</comment>
<proteinExistence type="predicted"/>
<sequence>MGQAATRISNKKAAADRRKALDAEFEKKKKSRRSSRTSLEQKWQQNRSSGTASGTEKKRGSKRASFLNMIGLGSKRDEGSRDSAKRIKSVSKVEKEKAKPKTSPKKSPKKEDNGGRRKGRGSKLGDVISKHSRV</sequence>
<evidence type="ECO:0000313" key="3">
    <source>
        <dbReference type="Proteomes" id="UP001165122"/>
    </source>
</evidence>
<dbReference type="Proteomes" id="UP001165122">
    <property type="component" value="Unassembled WGS sequence"/>
</dbReference>
<evidence type="ECO:0000256" key="1">
    <source>
        <dbReference type="SAM" id="MobiDB-lite"/>
    </source>
</evidence>
<gene>
    <name evidence="2" type="ORF">TrLO_g14284</name>
</gene>
<feature type="compositionally biased region" description="Basic and acidic residues" evidence="1">
    <location>
        <begin position="13"/>
        <end position="27"/>
    </location>
</feature>
<dbReference type="AlphaFoldDB" id="A0A9W7CG76"/>
<feature type="region of interest" description="Disordered" evidence="1">
    <location>
        <begin position="1"/>
        <end position="134"/>
    </location>
</feature>
<feature type="compositionally biased region" description="Basic and acidic residues" evidence="1">
    <location>
        <begin position="74"/>
        <end position="99"/>
    </location>
</feature>
<evidence type="ECO:0000313" key="2">
    <source>
        <dbReference type="EMBL" id="GMI08073.1"/>
    </source>
</evidence>
<dbReference type="EMBL" id="BRXW01000119">
    <property type="protein sequence ID" value="GMI08073.1"/>
    <property type="molecule type" value="Genomic_DNA"/>
</dbReference>
<protein>
    <submittedName>
        <fullName evidence="2">Uncharacterized protein</fullName>
    </submittedName>
</protein>